<keyword evidence="2" id="KW-1185">Reference proteome</keyword>
<proteinExistence type="predicted"/>
<name>M4T673_9CAUD</name>
<accession>M4T673</accession>
<dbReference type="KEGG" id="vg:13828915"/>
<dbReference type="Proteomes" id="UP000007008">
    <property type="component" value="Segment"/>
</dbReference>
<dbReference type="OrthoDB" id="37373at10239"/>
<organism evidence="1 2">
    <name type="scientific">Pseudomonas phage UFV-P2</name>
    <dbReference type="NCBI Taxonomy" id="1235661"/>
    <lineage>
        <taxon>Viruses</taxon>
        <taxon>Duplodnaviria</taxon>
        <taxon>Heunggongvirae</taxon>
        <taxon>Uroviricota</taxon>
        <taxon>Caudoviricetes</taxon>
        <taxon>Vicosavirus</taxon>
        <taxon>Vicosavirus UFVP2</taxon>
    </lineage>
</organism>
<reference evidence="1 2" key="1">
    <citation type="journal article" date="2013" name="Genome Announc.">
        <title>Complete Genome Sequence of the Pseudomonas fluorescens Bacteriophage UFV-P2.</title>
        <authorList>
            <person name="Eller M.R."/>
            <person name="Salgado R.L."/>
            <person name="Vidigal P.M."/>
            <person name="Alves M.P."/>
            <person name="Dias R.S."/>
            <person name="de Oliveira L.L."/>
            <person name="da Silva C.C."/>
            <person name="de Carvalho A.F."/>
            <person name="De Paula S.O."/>
        </authorList>
    </citation>
    <scope>NUCLEOTIDE SEQUENCE [LARGE SCALE GENOMIC DNA]</scope>
</reference>
<dbReference type="EMBL" id="JX863101">
    <property type="protein sequence ID" value="AGH62720.1"/>
    <property type="molecule type" value="Genomic_DNA"/>
</dbReference>
<evidence type="ECO:0000313" key="2">
    <source>
        <dbReference type="Proteomes" id="UP000007008"/>
    </source>
</evidence>
<protein>
    <submittedName>
        <fullName evidence="1">Uncharacterized protein</fullName>
    </submittedName>
</protein>
<sequence>MFGSTLSSILSSFNKVQNQLETFLQVQEEKLKINADKQSQLAHEASSLTADQKKAERVLERVKELTE</sequence>
<dbReference type="GeneID" id="13828915"/>
<dbReference type="RefSeq" id="YP_007518478.1">
    <property type="nucleotide sequence ID" value="NC_018850.2"/>
</dbReference>
<evidence type="ECO:0000313" key="1">
    <source>
        <dbReference type="EMBL" id="AGH62720.1"/>
    </source>
</evidence>